<accession>A0A2T7PIB6</accession>
<feature type="region of interest" description="Disordered" evidence="1">
    <location>
        <begin position="1"/>
        <end position="24"/>
    </location>
</feature>
<keyword evidence="3" id="KW-1185">Reference proteome</keyword>
<dbReference type="Proteomes" id="UP000245119">
    <property type="component" value="Linkage Group LG3"/>
</dbReference>
<sequence length="117" mass="12823">MLLGDQHKPPGPGTTATMRNDNFSEKLAHSATRQTVSEKGMETTSQGHRWLQTFFPNPEATPAPGCPGLEYTRVSGQLDVSWTTTAARRGVCSTKTSCEEPELSALGTQDKRFRRQA</sequence>
<organism evidence="2 3">
    <name type="scientific">Pomacea canaliculata</name>
    <name type="common">Golden apple snail</name>
    <dbReference type="NCBI Taxonomy" id="400727"/>
    <lineage>
        <taxon>Eukaryota</taxon>
        <taxon>Metazoa</taxon>
        <taxon>Spiralia</taxon>
        <taxon>Lophotrochozoa</taxon>
        <taxon>Mollusca</taxon>
        <taxon>Gastropoda</taxon>
        <taxon>Caenogastropoda</taxon>
        <taxon>Architaenioglossa</taxon>
        <taxon>Ampullarioidea</taxon>
        <taxon>Ampullariidae</taxon>
        <taxon>Pomacea</taxon>
    </lineage>
</organism>
<protein>
    <submittedName>
        <fullName evidence="2">Uncharacterized protein</fullName>
    </submittedName>
</protein>
<dbReference type="EMBL" id="PZQS01000003">
    <property type="protein sequence ID" value="PVD33171.1"/>
    <property type="molecule type" value="Genomic_DNA"/>
</dbReference>
<reference evidence="2 3" key="1">
    <citation type="submission" date="2018-04" db="EMBL/GenBank/DDBJ databases">
        <title>The genome of golden apple snail Pomacea canaliculata provides insight into stress tolerance and invasive adaptation.</title>
        <authorList>
            <person name="Liu C."/>
            <person name="Liu B."/>
            <person name="Ren Y."/>
            <person name="Zhang Y."/>
            <person name="Wang H."/>
            <person name="Li S."/>
            <person name="Jiang F."/>
            <person name="Yin L."/>
            <person name="Zhang G."/>
            <person name="Qian W."/>
            <person name="Fan W."/>
        </authorList>
    </citation>
    <scope>NUCLEOTIDE SEQUENCE [LARGE SCALE GENOMIC DNA]</scope>
    <source>
        <strain evidence="2">SZHN2017</strain>
        <tissue evidence="2">Muscle</tissue>
    </source>
</reference>
<comment type="caution">
    <text evidence="2">The sequence shown here is derived from an EMBL/GenBank/DDBJ whole genome shotgun (WGS) entry which is preliminary data.</text>
</comment>
<proteinExistence type="predicted"/>
<evidence type="ECO:0000313" key="3">
    <source>
        <dbReference type="Proteomes" id="UP000245119"/>
    </source>
</evidence>
<gene>
    <name evidence="2" type="ORF">C0Q70_04420</name>
</gene>
<evidence type="ECO:0000256" key="1">
    <source>
        <dbReference type="SAM" id="MobiDB-lite"/>
    </source>
</evidence>
<name>A0A2T7PIB6_POMCA</name>
<evidence type="ECO:0000313" key="2">
    <source>
        <dbReference type="EMBL" id="PVD33171.1"/>
    </source>
</evidence>
<dbReference type="AlphaFoldDB" id="A0A2T7PIB6"/>